<dbReference type="Proteomes" id="UP001215956">
    <property type="component" value="Unassembled WGS sequence"/>
</dbReference>
<dbReference type="Gene3D" id="1.10.3260.10">
    <property type="entry name" value="DNA ligase, ATP-dependent, N-terminal domain"/>
    <property type="match status" value="1"/>
</dbReference>
<proteinExistence type="predicted"/>
<keyword evidence="2" id="KW-0547">Nucleotide-binding</keyword>
<dbReference type="PANTHER" id="PTHR45674">
    <property type="entry name" value="DNA LIGASE 1/3 FAMILY MEMBER"/>
    <property type="match status" value="1"/>
</dbReference>
<dbReference type="PROSITE" id="PS50160">
    <property type="entry name" value="DNA_LIGASE_A3"/>
    <property type="match status" value="1"/>
</dbReference>
<dbReference type="InterPro" id="IPR012308">
    <property type="entry name" value="DNA_ligase_ATP-dep_N"/>
</dbReference>
<keyword evidence="6" id="KW-1185">Reference proteome</keyword>
<dbReference type="InterPro" id="IPR050191">
    <property type="entry name" value="ATP-dep_DNA_ligase"/>
</dbReference>
<name>A0ABT5XC59_9EURY</name>
<dbReference type="SUPFAM" id="SSF56091">
    <property type="entry name" value="DNA ligase/mRNA capping enzyme, catalytic domain"/>
    <property type="match status" value="1"/>
</dbReference>
<protein>
    <recommendedName>
        <fullName evidence="4">ATP-dependent DNA ligase family profile domain-containing protein</fullName>
    </recommendedName>
</protein>
<comment type="caution">
    <text evidence="5">The sequence shown here is derived from an EMBL/GenBank/DDBJ whole genome shotgun (WGS) entry which is preliminary data.</text>
</comment>
<dbReference type="InterPro" id="IPR036599">
    <property type="entry name" value="DNA_ligase_N_sf"/>
</dbReference>
<accession>A0ABT5XC59</accession>
<dbReference type="Pfam" id="PF04675">
    <property type="entry name" value="DNA_ligase_A_N"/>
    <property type="match status" value="1"/>
</dbReference>
<dbReference type="Pfam" id="PF01068">
    <property type="entry name" value="DNA_ligase_A_M"/>
    <property type="match status" value="1"/>
</dbReference>
<reference evidence="5 6" key="1">
    <citation type="submission" date="2023-03" db="EMBL/GenBank/DDBJ databases">
        <title>Whole genome sequencing of Methanotrichaceae archaeon M04Ac.</title>
        <authorList>
            <person name="Khomyakova M.A."/>
            <person name="Merkel A.Y."/>
            <person name="Slobodkin A.I."/>
        </authorList>
    </citation>
    <scope>NUCLEOTIDE SEQUENCE [LARGE SCALE GENOMIC DNA]</scope>
    <source>
        <strain evidence="5 6">M04Ac</strain>
    </source>
</reference>
<dbReference type="InterPro" id="IPR012310">
    <property type="entry name" value="DNA_ligase_ATP-dep_cent"/>
</dbReference>
<evidence type="ECO:0000313" key="5">
    <source>
        <dbReference type="EMBL" id="MDF0592289.1"/>
    </source>
</evidence>
<organism evidence="5 6">
    <name type="scientific">Candidatus Methanocrinis alkalitolerans</name>
    <dbReference type="NCBI Taxonomy" id="3033395"/>
    <lineage>
        <taxon>Archaea</taxon>
        <taxon>Methanobacteriati</taxon>
        <taxon>Methanobacteriota</taxon>
        <taxon>Stenosarchaea group</taxon>
        <taxon>Methanomicrobia</taxon>
        <taxon>Methanotrichales</taxon>
        <taxon>Methanotrichaceae</taxon>
        <taxon>Methanocrinis</taxon>
    </lineage>
</organism>
<sequence>MLPYIEVARALEAVRREERRDDKAEAVASLLRSMLPEMLRPTARLLSGRLWPPWESREMGIGPEILGEVIGELSGRGRSAESEGSDLGDLAFMMVQRRSQQTLTSSSTDALQVYDSLRQISDQRGPGSLSRKKSILKGLLLNATPLEAKYIARTVLGRMMVGLGPSLMADAIGKAFSVEAAQVERAYALLPDFGIVALSAYRGEIFEVKLAPPNPARFMLFGDNRGQDFPIWMEEKAAYAVRYGGLRVQVHKLNDQVFIYTSQLRNVTSPLDDLAEEVMRIKGNFIMEGEFLLVHGGRISPRSDMVGRINLKGRSKDLATPSFAASDLLYLDGREMIDEGYGERRRLLSRGLKGVAGEPLSSKVFLAEEKVSCDPDEVMELLRWSLDRGFGGLIMRHLDGRYTPGSRSRGDVLISHIHGTISGPKG</sequence>
<feature type="domain" description="ATP-dependent DNA ligase family profile" evidence="4">
    <location>
        <begin position="314"/>
        <end position="409"/>
    </location>
</feature>
<dbReference type="SUPFAM" id="SSF117018">
    <property type="entry name" value="ATP-dependent DNA ligase DNA-binding domain"/>
    <property type="match status" value="1"/>
</dbReference>
<evidence type="ECO:0000256" key="2">
    <source>
        <dbReference type="ARBA" id="ARBA00022741"/>
    </source>
</evidence>
<evidence type="ECO:0000259" key="4">
    <source>
        <dbReference type="PROSITE" id="PS50160"/>
    </source>
</evidence>
<evidence type="ECO:0000256" key="1">
    <source>
        <dbReference type="ARBA" id="ARBA00022598"/>
    </source>
</evidence>
<gene>
    <name evidence="5" type="ORF">P0O24_01655</name>
</gene>
<evidence type="ECO:0000256" key="3">
    <source>
        <dbReference type="ARBA" id="ARBA00022840"/>
    </source>
</evidence>
<dbReference type="PANTHER" id="PTHR45674:SF7">
    <property type="entry name" value="DNA LIGASE"/>
    <property type="match status" value="1"/>
</dbReference>
<dbReference type="RefSeq" id="WP_316968000.1">
    <property type="nucleotide sequence ID" value="NZ_JARFPL010000003.1"/>
</dbReference>
<keyword evidence="1" id="KW-0436">Ligase</keyword>
<dbReference type="EMBL" id="JARFPL010000003">
    <property type="protein sequence ID" value="MDF0592289.1"/>
    <property type="molecule type" value="Genomic_DNA"/>
</dbReference>
<evidence type="ECO:0000313" key="6">
    <source>
        <dbReference type="Proteomes" id="UP001215956"/>
    </source>
</evidence>
<dbReference type="Gene3D" id="3.30.470.30">
    <property type="entry name" value="DNA ligase/mRNA capping enzyme"/>
    <property type="match status" value="1"/>
</dbReference>
<keyword evidence="3" id="KW-0067">ATP-binding</keyword>